<evidence type="ECO:0000313" key="3">
    <source>
        <dbReference type="Proteomes" id="UP001597185"/>
    </source>
</evidence>
<keyword evidence="3" id="KW-1185">Reference proteome</keyword>
<sequence length="145" mass="15358">MDPQLESFLLGKSLKRSLRYLGYSVILLALFFGQLYLAGNFDVGESSSLLMSPLGVAVSASILAGIHTYRNDGILVSIAAAVITIIGYTLYGVISLNHPQPDYGLLTGVGGAILYGVPIGITASTIAYVLRRYAPSRSSVASEEK</sequence>
<dbReference type="InterPro" id="IPR036259">
    <property type="entry name" value="MFS_trans_sf"/>
</dbReference>
<evidence type="ECO:0000313" key="2">
    <source>
        <dbReference type="EMBL" id="MFD1570810.1"/>
    </source>
</evidence>
<dbReference type="RefSeq" id="WP_256416444.1">
    <property type="nucleotide sequence ID" value="NZ_JANHDL010000001.1"/>
</dbReference>
<gene>
    <name evidence="2" type="ORF">ACFR9T_09450</name>
</gene>
<feature type="transmembrane region" description="Helical" evidence="1">
    <location>
        <begin position="73"/>
        <end position="91"/>
    </location>
</feature>
<keyword evidence="1" id="KW-0472">Membrane</keyword>
<dbReference type="Proteomes" id="UP001597185">
    <property type="component" value="Unassembled WGS sequence"/>
</dbReference>
<protein>
    <submittedName>
        <fullName evidence="2">Uncharacterized protein</fullName>
    </submittedName>
</protein>
<dbReference type="AlphaFoldDB" id="A0ABD6C1Q4"/>
<feature type="transmembrane region" description="Helical" evidence="1">
    <location>
        <begin position="20"/>
        <end position="37"/>
    </location>
</feature>
<dbReference type="SUPFAM" id="SSF103473">
    <property type="entry name" value="MFS general substrate transporter"/>
    <property type="match status" value="1"/>
</dbReference>
<keyword evidence="1" id="KW-1133">Transmembrane helix</keyword>
<name>A0ABD6C1Q4_9EURY</name>
<organism evidence="2 3">
    <name type="scientific">Halorubrum laminariae</name>
    <dbReference type="NCBI Taxonomy" id="1433523"/>
    <lineage>
        <taxon>Archaea</taxon>
        <taxon>Methanobacteriati</taxon>
        <taxon>Methanobacteriota</taxon>
        <taxon>Stenosarchaea group</taxon>
        <taxon>Halobacteria</taxon>
        <taxon>Halobacteriales</taxon>
        <taxon>Haloferacaceae</taxon>
        <taxon>Halorubrum</taxon>
    </lineage>
</organism>
<accession>A0ABD6C1Q4</accession>
<comment type="caution">
    <text evidence="2">The sequence shown here is derived from an EMBL/GenBank/DDBJ whole genome shotgun (WGS) entry which is preliminary data.</text>
</comment>
<feature type="transmembrane region" description="Helical" evidence="1">
    <location>
        <begin position="103"/>
        <end position="130"/>
    </location>
</feature>
<keyword evidence="1" id="KW-0812">Transmembrane</keyword>
<dbReference type="EMBL" id="JBHUDB010000005">
    <property type="protein sequence ID" value="MFD1570810.1"/>
    <property type="molecule type" value="Genomic_DNA"/>
</dbReference>
<evidence type="ECO:0000256" key="1">
    <source>
        <dbReference type="SAM" id="Phobius"/>
    </source>
</evidence>
<feature type="transmembrane region" description="Helical" evidence="1">
    <location>
        <begin position="49"/>
        <end position="66"/>
    </location>
</feature>
<reference evidence="2 3" key="1">
    <citation type="journal article" date="2019" name="Int. J. Syst. Evol. Microbiol.">
        <title>The Global Catalogue of Microorganisms (GCM) 10K type strain sequencing project: providing services to taxonomists for standard genome sequencing and annotation.</title>
        <authorList>
            <consortium name="The Broad Institute Genomics Platform"/>
            <consortium name="The Broad Institute Genome Sequencing Center for Infectious Disease"/>
            <person name="Wu L."/>
            <person name="Ma J."/>
        </authorList>
    </citation>
    <scope>NUCLEOTIDE SEQUENCE [LARGE SCALE GENOMIC DNA]</scope>
    <source>
        <strain evidence="2 3">CGMCC 1.12689</strain>
    </source>
</reference>
<proteinExistence type="predicted"/>